<dbReference type="Gene3D" id="3.30.200.20">
    <property type="entry name" value="Phosphorylase Kinase, domain 1"/>
    <property type="match status" value="1"/>
</dbReference>
<evidence type="ECO:0000256" key="8">
    <source>
        <dbReference type="RuleBase" id="RU000304"/>
    </source>
</evidence>
<sequence>NYGFDDKRGNYIISIGDHIRYKYEINSTLGNGAFGSVVSVSDHSSKSKIVLACKIIKNDPRWSLQAVEEIKILKKLNHPNIVKYVEHFTFRTHMCIVTEILAITLYESIQLTNYKGFSLNLVKKFTREILQGVAYLHSNNIIHCDLKPENIMISGDGTIKIIDFGSSCHTDSLKYSYLQSRFYRAPEVLLGGRYDTKMDIWSIALISLEIFAGVPLFQPQNEWELFSLCVKFLNIPSRKYI</sequence>
<dbReference type="GeneID" id="30178930"/>
<evidence type="ECO:0000256" key="5">
    <source>
        <dbReference type="ARBA" id="ARBA00022777"/>
    </source>
</evidence>
<evidence type="ECO:0000313" key="10">
    <source>
        <dbReference type="EMBL" id="ODQ44556.1"/>
    </source>
</evidence>
<evidence type="ECO:0000256" key="6">
    <source>
        <dbReference type="ARBA" id="ARBA00022840"/>
    </source>
</evidence>
<feature type="binding site" evidence="7">
    <location>
        <position position="54"/>
    </location>
    <ligand>
        <name>ATP</name>
        <dbReference type="ChEBI" id="CHEBI:30616"/>
    </ligand>
</feature>
<dbReference type="InterPro" id="IPR017441">
    <property type="entry name" value="Protein_kinase_ATP_BS"/>
</dbReference>
<dbReference type="Pfam" id="PF00069">
    <property type="entry name" value="Pkinase"/>
    <property type="match status" value="1"/>
</dbReference>
<keyword evidence="6 7" id="KW-0067">ATP-binding</keyword>
<name>A0A1E3NEN6_9ASCO</name>
<keyword evidence="5" id="KW-0418">Kinase</keyword>
<reference evidence="10 11" key="1">
    <citation type="journal article" date="2016" name="Proc. Natl. Acad. Sci. U.S.A.">
        <title>Comparative genomics of biotechnologically important yeasts.</title>
        <authorList>
            <person name="Riley R."/>
            <person name="Haridas S."/>
            <person name="Wolfe K.H."/>
            <person name="Lopes M.R."/>
            <person name="Hittinger C.T."/>
            <person name="Goeker M."/>
            <person name="Salamov A.A."/>
            <person name="Wisecaver J.H."/>
            <person name="Long T.M."/>
            <person name="Calvey C.H."/>
            <person name="Aerts A.L."/>
            <person name="Barry K.W."/>
            <person name="Choi C."/>
            <person name="Clum A."/>
            <person name="Coughlan A.Y."/>
            <person name="Deshpande S."/>
            <person name="Douglass A.P."/>
            <person name="Hanson S.J."/>
            <person name="Klenk H.-P."/>
            <person name="LaButti K.M."/>
            <person name="Lapidus A."/>
            <person name="Lindquist E.A."/>
            <person name="Lipzen A.M."/>
            <person name="Meier-Kolthoff J.P."/>
            <person name="Ohm R.A."/>
            <person name="Otillar R.P."/>
            <person name="Pangilinan J.L."/>
            <person name="Peng Y."/>
            <person name="Rokas A."/>
            <person name="Rosa C.A."/>
            <person name="Scheuner C."/>
            <person name="Sibirny A.A."/>
            <person name="Slot J.C."/>
            <person name="Stielow J.B."/>
            <person name="Sun H."/>
            <person name="Kurtzman C.P."/>
            <person name="Blackwell M."/>
            <person name="Grigoriev I.V."/>
            <person name="Jeffries T.W."/>
        </authorList>
    </citation>
    <scope>NUCLEOTIDE SEQUENCE [LARGE SCALE GENOMIC DNA]</scope>
    <source>
        <strain evidence="10 11">NRRL Y-2026</strain>
    </source>
</reference>
<organism evidence="10 11">
    <name type="scientific">Pichia membranifaciens NRRL Y-2026</name>
    <dbReference type="NCBI Taxonomy" id="763406"/>
    <lineage>
        <taxon>Eukaryota</taxon>
        <taxon>Fungi</taxon>
        <taxon>Dikarya</taxon>
        <taxon>Ascomycota</taxon>
        <taxon>Saccharomycotina</taxon>
        <taxon>Pichiomycetes</taxon>
        <taxon>Pichiales</taxon>
        <taxon>Pichiaceae</taxon>
        <taxon>Pichia</taxon>
    </lineage>
</organism>
<keyword evidence="2 8" id="KW-0723">Serine/threonine-protein kinase</keyword>
<evidence type="ECO:0000256" key="4">
    <source>
        <dbReference type="ARBA" id="ARBA00022741"/>
    </source>
</evidence>
<dbReference type="SMART" id="SM00220">
    <property type="entry name" value="S_TKc"/>
    <property type="match status" value="1"/>
</dbReference>
<dbReference type="SUPFAM" id="SSF56112">
    <property type="entry name" value="Protein kinase-like (PK-like)"/>
    <property type="match status" value="1"/>
</dbReference>
<dbReference type="STRING" id="763406.A0A1E3NEN6"/>
<dbReference type="PROSITE" id="PS00108">
    <property type="entry name" value="PROTEIN_KINASE_ST"/>
    <property type="match status" value="1"/>
</dbReference>
<feature type="domain" description="Protein kinase" evidence="9">
    <location>
        <begin position="23"/>
        <end position="241"/>
    </location>
</feature>
<dbReference type="PANTHER" id="PTHR24058:SF22">
    <property type="entry name" value="DUAL SPECIFICITY TYROSINE-PHOSPHORYLATION-REGULATED KINASE 4"/>
    <property type="match status" value="1"/>
</dbReference>
<dbReference type="EMBL" id="KV454006">
    <property type="protein sequence ID" value="ODQ44556.1"/>
    <property type="molecule type" value="Genomic_DNA"/>
</dbReference>
<dbReference type="GO" id="GO:0030447">
    <property type="term" value="P:filamentous growth"/>
    <property type="evidence" value="ECO:0007669"/>
    <property type="project" value="UniProtKB-ARBA"/>
</dbReference>
<dbReference type="PROSITE" id="PS00107">
    <property type="entry name" value="PROTEIN_KINASE_ATP"/>
    <property type="match status" value="1"/>
</dbReference>
<comment type="similarity">
    <text evidence="1">Belongs to the protein kinase superfamily. CMGC Ser/Thr protein kinase family. MNB/DYRK subfamily.</text>
</comment>
<dbReference type="InterPro" id="IPR011009">
    <property type="entry name" value="Kinase-like_dom_sf"/>
</dbReference>
<evidence type="ECO:0000256" key="2">
    <source>
        <dbReference type="ARBA" id="ARBA00022527"/>
    </source>
</evidence>
<proteinExistence type="inferred from homology"/>
<evidence type="ECO:0000313" key="11">
    <source>
        <dbReference type="Proteomes" id="UP000094455"/>
    </source>
</evidence>
<evidence type="ECO:0000259" key="9">
    <source>
        <dbReference type="PROSITE" id="PS50011"/>
    </source>
</evidence>
<evidence type="ECO:0000256" key="1">
    <source>
        <dbReference type="ARBA" id="ARBA00008867"/>
    </source>
</evidence>
<dbReference type="RefSeq" id="XP_019015669.1">
    <property type="nucleotide sequence ID" value="XM_019162243.1"/>
</dbReference>
<keyword evidence="4 7" id="KW-0547">Nucleotide-binding</keyword>
<protein>
    <recommendedName>
        <fullName evidence="9">Protein kinase domain-containing protein</fullName>
    </recommendedName>
</protein>
<dbReference type="InterPro" id="IPR008271">
    <property type="entry name" value="Ser/Thr_kinase_AS"/>
</dbReference>
<dbReference type="PROSITE" id="PS50011">
    <property type="entry name" value="PROTEIN_KINASE_DOM"/>
    <property type="match status" value="1"/>
</dbReference>
<feature type="non-terminal residue" evidence="10">
    <location>
        <position position="241"/>
    </location>
</feature>
<gene>
    <name evidence="10" type="ORF">PICMEDRAFT_22224</name>
</gene>
<dbReference type="OrthoDB" id="9332038at2759"/>
<dbReference type="GO" id="GO:0005856">
    <property type="term" value="C:cytoskeleton"/>
    <property type="evidence" value="ECO:0007669"/>
    <property type="project" value="TreeGrafter"/>
</dbReference>
<dbReference type="GO" id="GO:0005524">
    <property type="term" value="F:ATP binding"/>
    <property type="evidence" value="ECO:0007669"/>
    <property type="project" value="UniProtKB-UniRule"/>
</dbReference>
<keyword evidence="11" id="KW-1185">Reference proteome</keyword>
<dbReference type="InterPro" id="IPR000719">
    <property type="entry name" value="Prot_kinase_dom"/>
</dbReference>
<accession>A0A1E3NEN6</accession>
<dbReference type="GO" id="GO:0004674">
    <property type="term" value="F:protein serine/threonine kinase activity"/>
    <property type="evidence" value="ECO:0007669"/>
    <property type="project" value="UniProtKB-KW"/>
</dbReference>
<evidence type="ECO:0000256" key="7">
    <source>
        <dbReference type="PROSITE-ProRule" id="PRU10141"/>
    </source>
</evidence>
<dbReference type="PANTHER" id="PTHR24058">
    <property type="entry name" value="DUAL SPECIFICITY PROTEIN KINASE"/>
    <property type="match status" value="1"/>
</dbReference>
<dbReference type="GO" id="GO:0005737">
    <property type="term" value="C:cytoplasm"/>
    <property type="evidence" value="ECO:0007669"/>
    <property type="project" value="TreeGrafter"/>
</dbReference>
<feature type="non-terminal residue" evidence="10">
    <location>
        <position position="1"/>
    </location>
</feature>
<dbReference type="InterPro" id="IPR050494">
    <property type="entry name" value="Ser_Thr_dual-spec_kinase"/>
</dbReference>
<dbReference type="Gene3D" id="1.10.510.10">
    <property type="entry name" value="Transferase(Phosphotransferase) domain 1"/>
    <property type="match status" value="1"/>
</dbReference>
<evidence type="ECO:0000256" key="3">
    <source>
        <dbReference type="ARBA" id="ARBA00022679"/>
    </source>
</evidence>
<keyword evidence="3" id="KW-0808">Transferase</keyword>
<dbReference type="AlphaFoldDB" id="A0A1E3NEN6"/>
<dbReference type="Proteomes" id="UP000094455">
    <property type="component" value="Unassembled WGS sequence"/>
</dbReference>